<dbReference type="PROSITE" id="PS51664">
    <property type="entry name" value="YCAO"/>
    <property type="match status" value="1"/>
</dbReference>
<dbReference type="STRING" id="479433.Caci_3690"/>
<organism evidence="3 4">
    <name type="scientific">Catenulispora acidiphila (strain DSM 44928 / JCM 14897 / NBRC 102108 / NRRL B-24433 / ID139908)</name>
    <dbReference type="NCBI Taxonomy" id="479433"/>
    <lineage>
        <taxon>Bacteria</taxon>
        <taxon>Bacillati</taxon>
        <taxon>Actinomycetota</taxon>
        <taxon>Actinomycetes</taxon>
        <taxon>Catenulisporales</taxon>
        <taxon>Catenulisporaceae</taxon>
        <taxon>Catenulispora</taxon>
    </lineage>
</organism>
<gene>
    <name evidence="3" type="ordered locus">Caci_3690</name>
</gene>
<evidence type="ECO:0000259" key="2">
    <source>
        <dbReference type="PROSITE" id="PS51664"/>
    </source>
</evidence>
<proteinExistence type="predicted"/>
<dbReference type="InterPro" id="IPR027624">
    <property type="entry name" value="TOMM_cyclo_SagD"/>
</dbReference>
<dbReference type="NCBIfam" id="TIGR03882">
    <property type="entry name" value="cyclo_dehyd_2"/>
    <property type="match status" value="1"/>
</dbReference>
<name>C7QBX3_CATAD</name>
<feature type="domain" description="YcaO" evidence="2">
    <location>
        <begin position="278"/>
        <end position="669"/>
    </location>
</feature>
<dbReference type="HOGENOM" id="CLU_020793_1_0_11"/>
<dbReference type="Proteomes" id="UP000000851">
    <property type="component" value="Chromosome"/>
</dbReference>
<dbReference type="AlphaFoldDB" id="C7QBX3"/>
<reference evidence="3 4" key="1">
    <citation type="journal article" date="2009" name="Stand. Genomic Sci.">
        <title>Complete genome sequence of Catenulispora acidiphila type strain (ID 139908).</title>
        <authorList>
            <person name="Copeland A."/>
            <person name="Lapidus A."/>
            <person name="Glavina Del Rio T."/>
            <person name="Nolan M."/>
            <person name="Lucas S."/>
            <person name="Chen F."/>
            <person name="Tice H."/>
            <person name="Cheng J.F."/>
            <person name="Bruce D."/>
            <person name="Goodwin L."/>
            <person name="Pitluck S."/>
            <person name="Mikhailova N."/>
            <person name="Pati A."/>
            <person name="Ivanova N."/>
            <person name="Mavromatis K."/>
            <person name="Chen A."/>
            <person name="Palaniappan K."/>
            <person name="Chain P."/>
            <person name="Land M."/>
            <person name="Hauser L."/>
            <person name="Chang Y.J."/>
            <person name="Jeffries C.D."/>
            <person name="Chertkov O."/>
            <person name="Brettin T."/>
            <person name="Detter J.C."/>
            <person name="Han C."/>
            <person name="Ali Z."/>
            <person name="Tindall B.J."/>
            <person name="Goker M."/>
            <person name="Bristow J."/>
            <person name="Eisen J.A."/>
            <person name="Markowitz V."/>
            <person name="Hugenholtz P."/>
            <person name="Kyrpides N.C."/>
            <person name="Klenk H.P."/>
        </authorList>
    </citation>
    <scope>NUCLEOTIDE SEQUENCE [LARGE SCALE GENOMIC DNA]</scope>
    <source>
        <strain evidence="4">DSM 44928 / JCM 14897 / NBRC 102108 / NRRL B-24433 / ID139908</strain>
    </source>
</reference>
<accession>C7QBX3</accession>
<dbReference type="InterPro" id="IPR022291">
    <property type="entry name" value="Bacteriocin_synth_cyclodeHase"/>
</dbReference>
<dbReference type="InterPro" id="IPR003776">
    <property type="entry name" value="YcaO-like_dom"/>
</dbReference>
<keyword evidence="4" id="KW-1185">Reference proteome</keyword>
<evidence type="ECO:0000256" key="1">
    <source>
        <dbReference type="SAM" id="MobiDB-lite"/>
    </source>
</evidence>
<dbReference type="Gene3D" id="3.30.40.250">
    <property type="match status" value="1"/>
</dbReference>
<feature type="region of interest" description="Disordered" evidence="1">
    <location>
        <begin position="642"/>
        <end position="669"/>
    </location>
</feature>
<dbReference type="Gene3D" id="3.30.1330.230">
    <property type="match status" value="1"/>
</dbReference>
<dbReference type="PANTHER" id="PTHR37809">
    <property type="entry name" value="RIBOSOMAL PROTEIN S12 METHYLTHIOTRANSFERASE ACCESSORY FACTOR YCAO"/>
    <property type="match status" value="1"/>
</dbReference>
<evidence type="ECO:0000313" key="4">
    <source>
        <dbReference type="Proteomes" id="UP000000851"/>
    </source>
</evidence>
<dbReference type="KEGG" id="cai:Caci_3690"/>
<dbReference type="OrthoDB" id="2379922at2"/>
<evidence type="ECO:0000313" key="3">
    <source>
        <dbReference type="EMBL" id="ACU72592.1"/>
    </source>
</evidence>
<dbReference type="InParanoid" id="C7QBX3"/>
<protein>
    <recommendedName>
        <fullName evidence="2">YcaO domain-containing protein</fullName>
    </recommendedName>
</protein>
<dbReference type="eggNOG" id="COG1944">
    <property type="taxonomic scope" value="Bacteria"/>
</dbReference>
<dbReference type="PANTHER" id="PTHR37809:SF1">
    <property type="entry name" value="RIBOSOMAL PROTEIN S12 METHYLTHIOTRANSFERASE ACCESSORY FACTOR YCAO"/>
    <property type="match status" value="1"/>
</dbReference>
<dbReference type="Gene3D" id="3.30.160.660">
    <property type="match status" value="1"/>
</dbReference>
<dbReference type="NCBIfam" id="TIGR03604">
    <property type="entry name" value="TOMM_cyclo_SagD"/>
    <property type="match status" value="1"/>
</dbReference>
<dbReference type="Pfam" id="PF02624">
    <property type="entry name" value="YcaO"/>
    <property type="match status" value="1"/>
</dbReference>
<sequence length="669" mass="72166">MPAEAPWAGERGELAVLLGRALSEHGARSAHVRVTALGARDELAVDDVPEPVSRDVLNVMVYGKQAILGPFNAAAAVDTAAAADAVGGAAPRPCARCLARRWQTVRSAPLRDALELGSQTVASGRLPFVTAFAADAIAALVAASREQQRRRARSRASARVADSAAEPAAVYVLDFETLRPKRWQLASDSECPACGRRVEDCAQAAELVLEPTPKNAPDSFRVRAAEDFGVRTEAYVNPVCGMLGPWVTPDLTSRTTAATMGSFTQRSGTYLRESFWGGHTDSYQASERVGVLEGFERFAGMRPRGKRTTVFAALAELKEPAVDPREVGLYSQEFHRRNPLIKEFRPDSPIPWVWGYSLRDKRPVLVPEILTYYHAPGGAQNRFVQESSNGCASGGSLAEAAYHGLMEVVERDAFLIAWYSRTPLPEIDPASSTVVHTRALVDRLEMYGYQARFFDARLTFPIPVVVAAAVRRDGGTGALCFGAGASLDPQAALAGGLCEIATDAVNLPWRTELGRERLSAMARDFDRVEVLHDHPLVYGLPEMTRHAAFLLDGAPAAAAPRSLAEVRAEVAAAGLAPSADLREDLERCVAAVAAAGFDVIVVDQTVPEQRDLGAVTVSVLVPGLVPIDFGWSRQRALHLPRLRTAPRQAGRRDRDLEAADLNPAPHPFP</sequence>
<dbReference type="RefSeq" id="WP_015792321.1">
    <property type="nucleotide sequence ID" value="NC_013131.1"/>
</dbReference>
<dbReference type="EMBL" id="CP001700">
    <property type="protein sequence ID" value="ACU72592.1"/>
    <property type="molecule type" value="Genomic_DNA"/>
</dbReference>